<feature type="transmembrane region" description="Helical" evidence="1">
    <location>
        <begin position="53"/>
        <end position="72"/>
    </location>
</feature>
<reference evidence="2" key="1">
    <citation type="submission" date="2018-10" db="EMBL/GenBank/DDBJ databases">
        <authorList>
            <consortium name="NARMS: The National Antimicrobial Resistance Monitoring System"/>
        </authorList>
    </citation>
    <scope>NUCLEOTIDE SEQUENCE [LARGE SCALE GENOMIC DNA]</scope>
    <source>
        <strain evidence="2">CVM N17EC0388</strain>
    </source>
</reference>
<keyword evidence="1" id="KW-1133">Transmembrane helix</keyword>
<keyword evidence="1" id="KW-0812">Transmembrane</keyword>
<sequence>MNSIDIIVFLSDPFVISYHVLLFLVLPVLIVMLKGKAVDGNKNKVWTNRSAGLELFFVLLPFFIHILISAFNGSINKVLISPELPMASLIICGMIILGITKIANATKGRIRNEIFTTIQLFSIIFMITNIIAIYYLTTAEKISNWFSVFNSLLIFLSLALGYGLMAAIIYIERHTEEFLSNASQD</sequence>
<name>A0A3L0YJU9_ECOLX</name>
<evidence type="ECO:0000313" key="2">
    <source>
        <dbReference type="EMBL" id="MHO06973.1"/>
    </source>
</evidence>
<evidence type="ECO:0000256" key="1">
    <source>
        <dbReference type="SAM" id="Phobius"/>
    </source>
</evidence>
<proteinExistence type="predicted"/>
<organism evidence="2">
    <name type="scientific">Escherichia coli</name>
    <dbReference type="NCBI Taxonomy" id="562"/>
    <lineage>
        <taxon>Bacteria</taxon>
        <taxon>Pseudomonadati</taxon>
        <taxon>Pseudomonadota</taxon>
        <taxon>Gammaproteobacteria</taxon>
        <taxon>Enterobacterales</taxon>
        <taxon>Enterobacteriaceae</taxon>
        <taxon>Escherichia</taxon>
    </lineage>
</organism>
<feature type="transmembrane region" description="Helical" evidence="1">
    <location>
        <begin position="15"/>
        <end position="33"/>
    </location>
</feature>
<dbReference type="AlphaFoldDB" id="A0A3L0YJU9"/>
<feature type="transmembrane region" description="Helical" evidence="1">
    <location>
        <begin position="148"/>
        <end position="171"/>
    </location>
</feature>
<feature type="transmembrane region" description="Helical" evidence="1">
    <location>
        <begin position="84"/>
        <end position="102"/>
    </location>
</feature>
<protein>
    <submittedName>
        <fullName evidence="2">Uncharacterized protein</fullName>
    </submittedName>
</protein>
<keyword evidence="1" id="KW-0472">Membrane</keyword>
<accession>A0A3L0YJU9</accession>
<comment type="caution">
    <text evidence="2">The sequence shown here is derived from an EMBL/GenBank/DDBJ whole genome shotgun (WGS) entry which is preliminary data.</text>
</comment>
<gene>
    <name evidence="2" type="ORF">D9F05_21985</name>
</gene>
<dbReference type="EMBL" id="RNRV01000062">
    <property type="protein sequence ID" value="MHO06973.1"/>
    <property type="molecule type" value="Genomic_DNA"/>
</dbReference>
<feature type="transmembrane region" description="Helical" evidence="1">
    <location>
        <begin position="114"/>
        <end position="136"/>
    </location>
</feature>